<dbReference type="PANTHER" id="PTHR12526">
    <property type="entry name" value="GLYCOSYLTRANSFERASE"/>
    <property type="match status" value="1"/>
</dbReference>
<organism evidence="1 2">
    <name type="scientific">Tessaracoccus rhinocerotis</name>
    <dbReference type="NCBI Taxonomy" id="1689449"/>
    <lineage>
        <taxon>Bacteria</taxon>
        <taxon>Bacillati</taxon>
        <taxon>Actinomycetota</taxon>
        <taxon>Actinomycetes</taxon>
        <taxon>Propionibacteriales</taxon>
        <taxon>Propionibacteriaceae</taxon>
        <taxon>Tessaracoccus</taxon>
    </lineage>
</organism>
<protein>
    <submittedName>
        <fullName evidence="1">Glycosyltransferase family 4 protein</fullName>
    </submittedName>
</protein>
<dbReference type="Pfam" id="PF13692">
    <property type="entry name" value="Glyco_trans_1_4"/>
    <property type="match status" value="1"/>
</dbReference>
<evidence type="ECO:0000313" key="1">
    <source>
        <dbReference type="EMBL" id="TRY17793.1"/>
    </source>
</evidence>
<keyword evidence="2" id="KW-1185">Reference proteome</keyword>
<sequence>MSAKVSIVTTGHDVADARLHRSAAALRRAGAVVEVHGLGDGTQGPPGCRVTTAPHTGKVGRLLRALTWPFRAEGDVLVTIDPDTSPAALLAARLRRRRWVADVHEDYAALLEDRAWVPRPLLKVLQVAVGAMNALIGCADLVLVADEHVPPRQARNRQVMRNEPDFSLLPSLVQAVDGSPWRAVYIGDNRTSRGLRTMLEAVAATAGDPEPWQLDLVGPVSESDREWFERRLAEPDCALVTAHGRRDPQTSWEIAAGADVGLCLLENTPAFAEAMPSKVYEYLACGMPTVATPLPRVVELLHRTGAGVVVDSAAETTATLRRFTTDAPWRADLREAAREAGEVARTRRNTYDEAAKRILALR</sequence>
<comment type="caution">
    <text evidence="1">The sequence shown here is derived from an EMBL/GenBank/DDBJ whole genome shotgun (WGS) entry which is preliminary data.</text>
</comment>
<dbReference type="SUPFAM" id="SSF53756">
    <property type="entry name" value="UDP-Glycosyltransferase/glycogen phosphorylase"/>
    <property type="match status" value="1"/>
</dbReference>
<evidence type="ECO:0000313" key="2">
    <source>
        <dbReference type="Proteomes" id="UP000317638"/>
    </source>
</evidence>
<proteinExistence type="predicted"/>
<accession>A0A553JZB8</accession>
<dbReference type="Gene3D" id="3.40.50.2000">
    <property type="entry name" value="Glycogen Phosphorylase B"/>
    <property type="match status" value="1"/>
</dbReference>
<dbReference type="EMBL" id="VKKG01000004">
    <property type="protein sequence ID" value="TRY17793.1"/>
    <property type="molecule type" value="Genomic_DNA"/>
</dbReference>
<keyword evidence="1" id="KW-0808">Transferase</keyword>
<dbReference type="AlphaFoldDB" id="A0A553JZB8"/>
<name>A0A553JZB8_9ACTN</name>
<reference evidence="1 2" key="1">
    <citation type="submission" date="2019-07" db="EMBL/GenBank/DDBJ databases">
        <authorList>
            <person name="Zhou L.-Y."/>
        </authorList>
    </citation>
    <scope>NUCLEOTIDE SEQUENCE [LARGE SCALE GENOMIC DNA]</scope>
    <source>
        <strain evidence="1 2">YIM 101269</strain>
    </source>
</reference>
<dbReference type="GO" id="GO:0016740">
    <property type="term" value="F:transferase activity"/>
    <property type="evidence" value="ECO:0007669"/>
    <property type="project" value="UniProtKB-KW"/>
</dbReference>
<dbReference type="Proteomes" id="UP000317638">
    <property type="component" value="Unassembled WGS sequence"/>
</dbReference>
<gene>
    <name evidence="1" type="ORF">FOJ82_11010</name>
</gene>
<dbReference type="OrthoDB" id="9815351at2"/>